<comment type="caution">
    <text evidence="1">The sequence shown here is derived from an EMBL/GenBank/DDBJ whole genome shotgun (WGS) entry which is preliminary data.</text>
</comment>
<organism evidence="1 2">
    <name type="scientific">Limnohabitans lacus</name>
    <dbReference type="NCBI Taxonomy" id="3045173"/>
    <lineage>
        <taxon>Bacteria</taxon>
        <taxon>Pseudomonadati</taxon>
        <taxon>Pseudomonadota</taxon>
        <taxon>Betaproteobacteria</taxon>
        <taxon>Burkholderiales</taxon>
        <taxon>Comamonadaceae</taxon>
        <taxon>Limnohabitans</taxon>
    </lineage>
</organism>
<keyword evidence="2" id="KW-1185">Reference proteome</keyword>
<name>A0ABT6X5V4_9BURK</name>
<protein>
    <submittedName>
        <fullName evidence="1">Uncharacterized protein</fullName>
    </submittedName>
</protein>
<evidence type="ECO:0000313" key="2">
    <source>
        <dbReference type="Proteomes" id="UP001431902"/>
    </source>
</evidence>
<proteinExistence type="predicted"/>
<gene>
    <name evidence="1" type="ORF">QLQ16_06570</name>
</gene>
<evidence type="ECO:0000313" key="1">
    <source>
        <dbReference type="EMBL" id="MDI9233495.1"/>
    </source>
</evidence>
<dbReference type="EMBL" id="JASGBH010000004">
    <property type="protein sequence ID" value="MDI9233495.1"/>
    <property type="molecule type" value="Genomic_DNA"/>
</dbReference>
<sequence length="101" mass="11428">MQDQLLMRANAWRHEAYLATAHARAKQSAVNVILSVMTNVVTYALNPERFGLGPPRNTATKYRRIWEEMLSDSDPLHKLVAETFDGYLAGDDSFCKSLMPN</sequence>
<accession>A0ABT6X5V4</accession>
<reference evidence="1" key="1">
    <citation type="submission" date="2023-05" db="EMBL/GenBank/DDBJ databases">
        <title>Limnohabitans sp. strain HM2-2 Genome sequencing and assembly.</title>
        <authorList>
            <person name="Jung Y."/>
        </authorList>
    </citation>
    <scope>NUCLEOTIDE SEQUENCE</scope>
    <source>
        <strain evidence="1">HM2-2</strain>
    </source>
</reference>
<dbReference type="RefSeq" id="WP_283223897.1">
    <property type="nucleotide sequence ID" value="NZ_JASGBH010000004.1"/>
</dbReference>
<dbReference type="Proteomes" id="UP001431902">
    <property type="component" value="Unassembled WGS sequence"/>
</dbReference>